<evidence type="ECO:0000313" key="3">
    <source>
        <dbReference type="Proteomes" id="UP000277580"/>
    </source>
</evidence>
<dbReference type="InterPro" id="IPR005303">
    <property type="entry name" value="MOCOS_middle"/>
</dbReference>
<dbReference type="OrthoDB" id="17255at2759"/>
<dbReference type="Pfam" id="PF03473">
    <property type="entry name" value="MOSC"/>
    <property type="match status" value="1"/>
</dbReference>
<dbReference type="SUPFAM" id="SSF50800">
    <property type="entry name" value="PK beta-barrel domain-like"/>
    <property type="match status" value="1"/>
</dbReference>
<dbReference type="STRING" id="1392247.A0A3N4L6M7"/>
<gene>
    <name evidence="2" type="ORF">P167DRAFT_534980</name>
</gene>
<evidence type="ECO:0000259" key="1">
    <source>
        <dbReference type="PROSITE" id="PS51340"/>
    </source>
</evidence>
<dbReference type="SUPFAM" id="SSF141673">
    <property type="entry name" value="MOSC N-terminal domain-like"/>
    <property type="match status" value="1"/>
</dbReference>
<dbReference type="GO" id="GO:0030151">
    <property type="term" value="F:molybdenum ion binding"/>
    <property type="evidence" value="ECO:0007669"/>
    <property type="project" value="InterPro"/>
</dbReference>
<sequence>MKIDKLFIHPIKSILPIPVSSATITPNGLQHDRTFMLIRVDPEDGKVVNLTVKDNPELCLFQPSLSDDLTSLHVTHKSTPSCTPITIPLTPTFAAGTKTYPISICDTSTTGYDMGPEASLFFSTYLKYPAHLVHIGPSHRSTIPTITPSPQHPQGISFADVAPILLATDVSLKDVSNRAGEDFDITKFRPNIYVDTTSSGVDAYDEELWAEVEVRKDGGSGEAVRLDMTFNTPRCTSINVDYATGKAMPPEKQVYKKLMKDRRINPEHPFSPCFGKYGFCEQFGQTINVGDEIKVTKRNQERHVSVHQES</sequence>
<name>A0A3N4L6M7_9PEZI</name>
<dbReference type="PROSITE" id="PS51340">
    <property type="entry name" value="MOSC"/>
    <property type="match status" value="1"/>
</dbReference>
<protein>
    <recommendedName>
        <fullName evidence="1">MOSC domain-containing protein</fullName>
    </recommendedName>
</protein>
<dbReference type="InParanoid" id="A0A3N4L6M7"/>
<evidence type="ECO:0000313" key="2">
    <source>
        <dbReference type="EMBL" id="RPB13645.1"/>
    </source>
</evidence>
<dbReference type="InterPro" id="IPR011037">
    <property type="entry name" value="Pyrv_Knase-like_insert_dom_sf"/>
</dbReference>
<dbReference type="AlphaFoldDB" id="A0A3N4L6M7"/>
<dbReference type="Pfam" id="PF03476">
    <property type="entry name" value="MOSC_N"/>
    <property type="match status" value="1"/>
</dbReference>
<feature type="domain" description="MOSC" evidence="1">
    <location>
        <begin position="136"/>
        <end position="296"/>
    </location>
</feature>
<proteinExistence type="predicted"/>
<dbReference type="GO" id="GO:0003824">
    <property type="term" value="F:catalytic activity"/>
    <property type="evidence" value="ECO:0007669"/>
    <property type="project" value="InterPro"/>
</dbReference>
<dbReference type="GO" id="GO:0030170">
    <property type="term" value="F:pyridoxal phosphate binding"/>
    <property type="evidence" value="ECO:0007669"/>
    <property type="project" value="InterPro"/>
</dbReference>
<accession>A0A3N4L6M7</accession>
<dbReference type="EMBL" id="ML119122">
    <property type="protein sequence ID" value="RPB13645.1"/>
    <property type="molecule type" value="Genomic_DNA"/>
</dbReference>
<organism evidence="2 3">
    <name type="scientific">Morchella conica CCBAS932</name>
    <dbReference type="NCBI Taxonomy" id="1392247"/>
    <lineage>
        <taxon>Eukaryota</taxon>
        <taxon>Fungi</taxon>
        <taxon>Dikarya</taxon>
        <taxon>Ascomycota</taxon>
        <taxon>Pezizomycotina</taxon>
        <taxon>Pezizomycetes</taxon>
        <taxon>Pezizales</taxon>
        <taxon>Morchellaceae</taxon>
        <taxon>Morchella</taxon>
    </lineage>
</organism>
<reference evidence="2 3" key="1">
    <citation type="journal article" date="2018" name="Nat. Ecol. Evol.">
        <title>Pezizomycetes genomes reveal the molecular basis of ectomycorrhizal truffle lifestyle.</title>
        <authorList>
            <person name="Murat C."/>
            <person name="Payen T."/>
            <person name="Noel B."/>
            <person name="Kuo A."/>
            <person name="Morin E."/>
            <person name="Chen J."/>
            <person name="Kohler A."/>
            <person name="Krizsan K."/>
            <person name="Balestrini R."/>
            <person name="Da Silva C."/>
            <person name="Montanini B."/>
            <person name="Hainaut M."/>
            <person name="Levati E."/>
            <person name="Barry K.W."/>
            <person name="Belfiori B."/>
            <person name="Cichocki N."/>
            <person name="Clum A."/>
            <person name="Dockter R.B."/>
            <person name="Fauchery L."/>
            <person name="Guy J."/>
            <person name="Iotti M."/>
            <person name="Le Tacon F."/>
            <person name="Lindquist E.A."/>
            <person name="Lipzen A."/>
            <person name="Malagnac F."/>
            <person name="Mello A."/>
            <person name="Molinier V."/>
            <person name="Miyauchi S."/>
            <person name="Poulain J."/>
            <person name="Riccioni C."/>
            <person name="Rubini A."/>
            <person name="Sitrit Y."/>
            <person name="Splivallo R."/>
            <person name="Traeger S."/>
            <person name="Wang M."/>
            <person name="Zifcakova L."/>
            <person name="Wipf D."/>
            <person name="Zambonelli A."/>
            <person name="Paolocci F."/>
            <person name="Nowrousian M."/>
            <person name="Ottonello S."/>
            <person name="Baldrian P."/>
            <person name="Spatafora J.W."/>
            <person name="Henrissat B."/>
            <person name="Nagy L.G."/>
            <person name="Aury J.M."/>
            <person name="Wincker P."/>
            <person name="Grigoriev I.V."/>
            <person name="Bonfante P."/>
            <person name="Martin F.M."/>
        </authorList>
    </citation>
    <scope>NUCLEOTIDE SEQUENCE [LARGE SCALE GENOMIC DNA]</scope>
    <source>
        <strain evidence="2 3">CCBAS932</strain>
    </source>
</reference>
<keyword evidence="3" id="KW-1185">Reference proteome</keyword>
<dbReference type="Proteomes" id="UP000277580">
    <property type="component" value="Unassembled WGS sequence"/>
</dbReference>
<dbReference type="InterPro" id="IPR005302">
    <property type="entry name" value="MoCF_Sase_C"/>
</dbReference>